<evidence type="ECO:0000313" key="4">
    <source>
        <dbReference type="Proteomes" id="UP001244341"/>
    </source>
</evidence>
<dbReference type="InterPro" id="IPR022742">
    <property type="entry name" value="Hydrolase_4"/>
</dbReference>
<dbReference type="PANTHER" id="PTHR11614">
    <property type="entry name" value="PHOSPHOLIPASE-RELATED"/>
    <property type="match status" value="1"/>
</dbReference>
<reference evidence="3 4" key="1">
    <citation type="submission" date="2023-05" db="EMBL/GenBank/DDBJ databases">
        <title>A 100% complete, gapless, phased diploid assembly of the Scenedesmus obliquus UTEX 3031 genome.</title>
        <authorList>
            <person name="Biondi T.C."/>
            <person name="Hanschen E.R."/>
            <person name="Kwon T."/>
            <person name="Eng W."/>
            <person name="Kruse C.P.S."/>
            <person name="Koehler S.I."/>
            <person name="Kunde Y."/>
            <person name="Gleasner C.D."/>
            <person name="You Mak K.T."/>
            <person name="Polle J."/>
            <person name="Hovde B.T."/>
            <person name="Starkenburg S.R."/>
        </authorList>
    </citation>
    <scope>NUCLEOTIDE SEQUENCE [LARGE SCALE GENOMIC DNA]</scope>
    <source>
        <strain evidence="3 4">DOE0152z</strain>
    </source>
</reference>
<dbReference type="InterPro" id="IPR051044">
    <property type="entry name" value="MAG_DAG_Lipase"/>
</dbReference>
<dbReference type="SUPFAM" id="SSF53474">
    <property type="entry name" value="alpha/beta-Hydrolases"/>
    <property type="match status" value="1"/>
</dbReference>
<dbReference type="Gene3D" id="3.40.50.1820">
    <property type="entry name" value="alpha/beta hydrolase"/>
    <property type="match status" value="1"/>
</dbReference>
<name>A0ABY8TR44_TETOB</name>
<feature type="region of interest" description="Disordered" evidence="1">
    <location>
        <begin position="289"/>
        <end position="327"/>
    </location>
</feature>
<feature type="domain" description="Serine aminopeptidase S33" evidence="2">
    <location>
        <begin position="27"/>
        <end position="268"/>
    </location>
</feature>
<evidence type="ECO:0000259" key="2">
    <source>
        <dbReference type="Pfam" id="PF12146"/>
    </source>
</evidence>
<keyword evidence="4" id="KW-1185">Reference proteome</keyword>
<proteinExistence type="predicted"/>
<dbReference type="Pfam" id="PF12146">
    <property type="entry name" value="Hydrolase_4"/>
    <property type="match status" value="1"/>
</dbReference>
<dbReference type="InterPro" id="IPR029058">
    <property type="entry name" value="AB_hydrolase_fold"/>
</dbReference>
<dbReference type="EMBL" id="CP126210">
    <property type="protein sequence ID" value="WIA11593.1"/>
    <property type="molecule type" value="Genomic_DNA"/>
</dbReference>
<dbReference type="Proteomes" id="UP001244341">
    <property type="component" value="Chromosome 3b"/>
</dbReference>
<protein>
    <recommendedName>
        <fullName evidence="2">Serine aminopeptidase S33 domain-containing protein</fullName>
    </recommendedName>
</protein>
<evidence type="ECO:0000313" key="3">
    <source>
        <dbReference type="EMBL" id="WIA11593.1"/>
    </source>
</evidence>
<sequence>MRQTEFTFVNGREQSLVGTEFLPDSAPWATLIWHHGVCEHSGRYTPVFKHLADAGVAVYTYDVYGHGRSEPKEDNDRCLITDYNYLVDDLYTFVGVVEQRVGGRLPAASTFLGGQSMGGLVVALACLRCQERWAGLLVFSGAMGVVWTYVLRAQAAVGNLLSSLIPRQKMVPAVKPENLHPDPAVVAAFKEDPLIFHGDLRVATGNELLRAMNHLAKHRSRISLPLYAVHGTKDAVTSLDAIEEFTGGVSSKELQLVKVEGGYHEMLMGEERIGSADGIMAWMKQRLERPWQQQQEEQQEDRPQPQDGAGVAAAEHACGGVEGAAAE</sequence>
<accession>A0ABY8TR44</accession>
<gene>
    <name evidence="3" type="ORF">OEZ85_011698</name>
</gene>
<organism evidence="3 4">
    <name type="scientific">Tetradesmus obliquus</name>
    <name type="common">Green alga</name>
    <name type="synonym">Acutodesmus obliquus</name>
    <dbReference type="NCBI Taxonomy" id="3088"/>
    <lineage>
        <taxon>Eukaryota</taxon>
        <taxon>Viridiplantae</taxon>
        <taxon>Chlorophyta</taxon>
        <taxon>core chlorophytes</taxon>
        <taxon>Chlorophyceae</taxon>
        <taxon>CS clade</taxon>
        <taxon>Sphaeropleales</taxon>
        <taxon>Scenedesmaceae</taxon>
        <taxon>Tetradesmus</taxon>
    </lineage>
</organism>
<evidence type="ECO:0000256" key="1">
    <source>
        <dbReference type="SAM" id="MobiDB-lite"/>
    </source>
</evidence>